<accession>A0A1X7S128</accession>
<dbReference type="Proteomes" id="UP000215127">
    <property type="component" value="Chromosome 7"/>
</dbReference>
<dbReference type="AlphaFoldDB" id="A0A1X7S128"/>
<proteinExistence type="predicted"/>
<feature type="compositionally biased region" description="Pro residues" evidence="1">
    <location>
        <begin position="26"/>
        <end position="47"/>
    </location>
</feature>
<protein>
    <submittedName>
        <fullName evidence="2">Uncharacterized protein</fullName>
    </submittedName>
</protein>
<evidence type="ECO:0000256" key="1">
    <source>
        <dbReference type="SAM" id="MobiDB-lite"/>
    </source>
</evidence>
<evidence type="ECO:0000313" key="3">
    <source>
        <dbReference type="Proteomes" id="UP000215127"/>
    </source>
</evidence>
<gene>
    <name evidence="2" type="ORF">ZT3D7_G8030</name>
</gene>
<dbReference type="EMBL" id="LT853698">
    <property type="protein sequence ID" value="SMQ52877.1"/>
    <property type="molecule type" value="Genomic_DNA"/>
</dbReference>
<sequence length="138" mass="15032">MDASKMMHNLSEHTATMLPRLSPLPGLHPPPGPPRSPTPPPPSPPPTTDGDTPTYEYILHLTPSLTTAQENAAIANMRNVLAQAGVENVLVEAEENDDDGKFWVVTTRVEILEREMRRVRALSGVEGFEVSDGLEDVV</sequence>
<keyword evidence="3" id="KW-1185">Reference proteome</keyword>
<reference evidence="2 3" key="1">
    <citation type="submission" date="2016-06" db="EMBL/GenBank/DDBJ databases">
        <authorList>
            <person name="Kjaerup R.B."/>
            <person name="Dalgaard T.S."/>
            <person name="Juul-Madsen H.R."/>
        </authorList>
    </citation>
    <scope>NUCLEOTIDE SEQUENCE [LARGE SCALE GENOMIC DNA]</scope>
</reference>
<name>A0A1X7S128_ZYMT9</name>
<feature type="region of interest" description="Disordered" evidence="1">
    <location>
        <begin position="1"/>
        <end position="54"/>
    </location>
</feature>
<organism evidence="2 3">
    <name type="scientific">Zymoseptoria tritici (strain ST99CH_3D7)</name>
    <dbReference type="NCBI Taxonomy" id="1276538"/>
    <lineage>
        <taxon>Eukaryota</taxon>
        <taxon>Fungi</taxon>
        <taxon>Dikarya</taxon>
        <taxon>Ascomycota</taxon>
        <taxon>Pezizomycotina</taxon>
        <taxon>Dothideomycetes</taxon>
        <taxon>Dothideomycetidae</taxon>
        <taxon>Mycosphaerellales</taxon>
        <taxon>Mycosphaerellaceae</taxon>
        <taxon>Zymoseptoria</taxon>
    </lineage>
</organism>
<evidence type="ECO:0000313" key="2">
    <source>
        <dbReference type="EMBL" id="SMQ52877.1"/>
    </source>
</evidence>